<reference evidence="2" key="1">
    <citation type="submission" date="2024-02" db="UniProtKB">
        <authorList>
            <consortium name="WormBaseParasite"/>
        </authorList>
    </citation>
    <scope>IDENTIFICATION</scope>
</reference>
<organism evidence="1 2">
    <name type="scientific">Mesorhabditis belari</name>
    <dbReference type="NCBI Taxonomy" id="2138241"/>
    <lineage>
        <taxon>Eukaryota</taxon>
        <taxon>Metazoa</taxon>
        <taxon>Ecdysozoa</taxon>
        <taxon>Nematoda</taxon>
        <taxon>Chromadorea</taxon>
        <taxon>Rhabditida</taxon>
        <taxon>Rhabditina</taxon>
        <taxon>Rhabditomorpha</taxon>
        <taxon>Rhabditoidea</taxon>
        <taxon>Rhabditidae</taxon>
        <taxon>Mesorhabditinae</taxon>
        <taxon>Mesorhabditis</taxon>
    </lineage>
</organism>
<proteinExistence type="predicted"/>
<evidence type="ECO:0000313" key="2">
    <source>
        <dbReference type="WBParaSite" id="MBELARI_LOCUS16241"/>
    </source>
</evidence>
<dbReference type="AlphaFoldDB" id="A0AAF3ERF6"/>
<accession>A0AAF3ERF6</accession>
<name>A0AAF3ERF6_9BILA</name>
<dbReference type="Proteomes" id="UP000887575">
    <property type="component" value="Unassembled WGS sequence"/>
</dbReference>
<keyword evidence="1" id="KW-1185">Reference proteome</keyword>
<protein>
    <submittedName>
        <fullName evidence="2">Uncharacterized protein</fullName>
    </submittedName>
</protein>
<dbReference type="WBParaSite" id="MBELARI_LOCUS16241">
    <property type="protein sequence ID" value="MBELARI_LOCUS16241"/>
    <property type="gene ID" value="MBELARI_LOCUS16241"/>
</dbReference>
<evidence type="ECO:0000313" key="1">
    <source>
        <dbReference type="Proteomes" id="UP000887575"/>
    </source>
</evidence>
<sequence length="91" mass="10467">MKTRTRARIHSSNNTLLLAQFTSKGPVVVQKKTVGYHFFNPTDPEYKLAKKMLAMIHRRLTTPRFFKYNIETLTPPLPKHINSLVGKCKLG</sequence>